<dbReference type="Proteomes" id="UP000321393">
    <property type="component" value="Unassembled WGS sequence"/>
</dbReference>
<reference evidence="3 4" key="1">
    <citation type="submission" date="2019-08" db="EMBL/GenBank/DDBJ databases">
        <title>Draft genome sequences of two oriental melons (Cucumis melo L. var makuwa).</title>
        <authorList>
            <person name="Kwon S.-Y."/>
        </authorList>
    </citation>
    <scope>NUCLEOTIDE SEQUENCE [LARGE SCALE GENOMIC DNA]</scope>
    <source>
        <strain evidence="4">cv. Chang Bougi</strain>
        <strain evidence="3">cv. SW 3</strain>
        <tissue evidence="2">Leaf</tissue>
    </source>
</reference>
<evidence type="ECO:0000313" key="3">
    <source>
        <dbReference type="Proteomes" id="UP000321393"/>
    </source>
</evidence>
<organism evidence="2 4">
    <name type="scientific">Cucumis melo var. makuwa</name>
    <name type="common">Oriental melon</name>
    <dbReference type="NCBI Taxonomy" id="1194695"/>
    <lineage>
        <taxon>Eukaryota</taxon>
        <taxon>Viridiplantae</taxon>
        <taxon>Streptophyta</taxon>
        <taxon>Embryophyta</taxon>
        <taxon>Tracheophyta</taxon>
        <taxon>Spermatophyta</taxon>
        <taxon>Magnoliopsida</taxon>
        <taxon>eudicotyledons</taxon>
        <taxon>Gunneridae</taxon>
        <taxon>Pentapetalae</taxon>
        <taxon>rosids</taxon>
        <taxon>fabids</taxon>
        <taxon>Cucurbitales</taxon>
        <taxon>Cucurbitaceae</taxon>
        <taxon>Benincaseae</taxon>
        <taxon>Cucumis</taxon>
    </lineage>
</organism>
<dbReference type="EMBL" id="SSTE01006781">
    <property type="protein sequence ID" value="KAA0058377.1"/>
    <property type="molecule type" value="Genomic_DNA"/>
</dbReference>
<sequence>MKRAKSGRCQNEDLNVLEIIVSHRVDEHIEDDTLCRTDLDPTNVKRPVVRHVTDDFINDVDEHSSHASTISFPRINFLETDAMFLEFVDDLDNLAGGSSSVGDNSTWFSSQPSATLIPRRCTQSRLFELECYIVANGQILMMIASGAKKPISSHAVCFRFVKHQMLTTFKEFQDDSHRHFKKYSDPKELVPTHHTYWSNHGRTRLLDRSSLIIIAASQSRFYNDSTSSLSKEGSQSTCGVVLTNTRLRRNVHIPSCEGCACRQPGYSKGLSWGPKLKARKTTSASSFTTSCLQSIVALQLQAKRDQAMQQIEEQTRNHKVVSEVKRMQKLIEDMTRTQQGPPHDDP</sequence>
<evidence type="ECO:0000313" key="2">
    <source>
        <dbReference type="EMBL" id="TYK26884.1"/>
    </source>
</evidence>
<evidence type="ECO:0000313" key="4">
    <source>
        <dbReference type="Proteomes" id="UP000321947"/>
    </source>
</evidence>
<accession>A0A5D3DTP7</accession>
<name>A0A5D3DTP7_CUCMM</name>
<dbReference type="EMBL" id="SSTD01003301">
    <property type="protein sequence ID" value="TYK26884.1"/>
    <property type="molecule type" value="Genomic_DNA"/>
</dbReference>
<proteinExistence type="predicted"/>
<dbReference type="AlphaFoldDB" id="A0A5D3DTP7"/>
<protein>
    <submittedName>
        <fullName evidence="2">CACTA en-spm transposon protein</fullName>
    </submittedName>
</protein>
<comment type="caution">
    <text evidence="2">The sequence shown here is derived from an EMBL/GenBank/DDBJ whole genome shotgun (WGS) entry which is preliminary data.</text>
</comment>
<dbReference type="Proteomes" id="UP000321947">
    <property type="component" value="Unassembled WGS sequence"/>
</dbReference>
<gene>
    <name evidence="2" type="ORF">E5676_scaffold2133G00270</name>
    <name evidence="1" type="ORF">E6C27_scaffold409G00830</name>
</gene>
<evidence type="ECO:0000313" key="1">
    <source>
        <dbReference type="EMBL" id="KAA0058377.1"/>
    </source>
</evidence>